<feature type="DNA-binding region" description="H-T-H motif" evidence="4">
    <location>
        <begin position="34"/>
        <end position="53"/>
    </location>
</feature>
<dbReference type="PANTHER" id="PTHR30055:SF146">
    <property type="entry name" value="HTH-TYPE TRANSCRIPTIONAL DUAL REGULATOR CECR"/>
    <property type="match status" value="1"/>
</dbReference>
<dbReference type="Pfam" id="PF00440">
    <property type="entry name" value="TetR_N"/>
    <property type="match status" value="1"/>
</dbReference>
<dbReference type="InterPro" id="IPR009057">
    <property type="entry name" value="Homeodomain-like_sf"/>
</dbReference>
<feature type="domain" description="HTH tetR-type" evidence="5">
    <location>
        <begin position="11"/>
        <end position="71"/>
    </location>
</feature>
<dbReference type="SUPFAM" id="SSF46689">
    <property type="entry name" value="Homeodomain-like"/>
    <property type="match status" value="1"/>
</dbReference>
<organism evidence="6 7">
    <name type="scientific">Halocynthiibacter styelae</name>
    <dbReference type="NCBI Taxonomy" id="2761955"/>
    <lineage>
        <taxon>Bacteria</taxon>
        <taxon>Pseudomonadati</taxon>
        <taxon>Pseudomonadota</taxon>
        <taxon>Alphaproteobacteria</taxon>
        <taxon>Rhodobacterales</taxon>
        <taxon>Paracoccaceae</taxon>
        <taxon>Halocynthiibacter</taxon>
    </lineage>
</organism>
<dbReference type="InterPro" id="IPR036271">
    <property type="entry name" value="Tet_transcr_reg_TetR-rel_C_sf"/>
</dbReference>
<reference evidence="6" key="1">
    <citation type="submission" date="2020-10" db="EMBL/GenBank/DDBJ databases">
        <title>Paenihalocynthiibacter styelae gen. nov., sp. nov., isolated from stalked sea squirt Styela clava.</title>
        <authorList>
            <person name="Kim Y.-O."/>
            <person name="Yoon J.-H."/>
        </authorList>
    </citation>
    <scope>NUCLEOTIDE SEQUENCE</scope>
    <source>
        <strain evidence="6">MYP1-1</strain>
    </source>
</reference>
<keyword evidence="3" id="KW-0804">Transcription</keyword>
<evidence type="ECO:0000313" key="6">
    <source>
        <dbReference type="EMBL" id="MBI1495145.1"/>
    </source>
</evidence>
<accession>A0A8J7IZC3</accession>
<evidence type="ECO:0000313" key="7">
    <source>
        <dbReference type="Proteomes" id="UP000640583"/>
    </source>
</evidence>
<dbReference type="PANTHER" id="PTHR30055">
    <property type="entry name" value="HTH-TYPE TRANSCRIPTIONAL REGULATOR RUTR"/>
    <property type="match status" value="1"/>
</dbReference>
<comment type="caution">
    <text evidence="6">The sequence shown here is derived from an EMBL/GenBank/DDBJ whole genome shotgun (WGS) entry which is preliminary data.</text>
</comment>
<dbReference type="Pfam" id="PF14246">
    <property type="entry name" value="TetR_C_7"/>
    <property type="match status" value="1"/>
</dbReference>
<keyword evidence="7" id="KW-1185">Reference proteome</keyword>
<dbReference type="InterPro" id="IPR039536">
    <property type="entry name" value="TetR_C_Proteobacteria"/>
</dbReference>
<dbReference type="GO" id="GO:0000976">
    <property type="term" value="F:transcription cis-regulatory region binding"/>
    <property type="evidence" value="ECO:0007669"/>
    <property type="project" value="TreeGrafter"/>
</dbReference>
<dbReference type="EMBL" id="JADCKQ010000015">
    <property type="protein sequence ID" value="MBI1495145.1"/>
    <property type="molecule type" value="Genomic_DNA"/>
</dbReference>
<dbReference type="Gene3D" id="1.10.10.60">
    <property type="entry name" value="Homeodomain-like"/>
    <property type="match status" value="1"/>
</dbReference>
<sequence length="205" mass="22866">MDATTDTNRKGRKYDDVLTGAQTVFMRDGFDGASVDDIAREAGVSKATLYSYFPDKRELFLEIIRLQCLSQADSAFCNNILDAPAREALTRAADIFVRFMVSPLAISMHNLIHGEARRFPELAQKFYAMGPEMAMTRIVELFEALVARGELVIDDVELAADQLGGLCKTDLWIRCCLHMESNPSEEEIQRVVNGAVDTFLARYGA</sequence>
<evidence type="ECO:0000256" key="2">
    <source>
        <dbReference type="ARBA" id="ARBA00023125"/>
    </source>
</evidence>
<dbReference type="Proteomes" id="UP000640583">
    <property type="component" value="Unassembled WGS sequence"/>
</dbReference>
<dbReference type="PRINTS" id="PR00455">
    <property type="entry name" value="HTHTETR"/>
</dbReference>
<keyword evidence="1" id="KW-0805">Transcription regulation</keyword>
<dbReference type="RefSeq" id="WP_228849860.1">
    <property type="nucleotide sequence ID" value="NZ_JADCKQ010000015.1"/>
</dbReference>
<evidence type="ECO:0000256" key="4">
    <source>
        <dbReference type="PROSITE-ProRule" id="PRU00335"/>
    </source>
</evidence>
<evidence type="ECO:0000256" key="3">
    <source>
        <dbReference type="ARBA" id="ARBA00023163"/>
    </source>
</evidence>
<dbReference type="GO" id="GO:0003700">
    <property type="term" value="F:DNA-binding transcription factor activity"/>
    <property type="evidence" value="ECO:0007669"/>
    <property type="project" value="TreeGrafter"/>
</dbReference>
<dbReference type="InterPro" id="IPR050109">
    <property type="entry name" value="HTH-type_TetR-like_transc_reg"/>
</dbReference>
<protein>
    <submittedName>
        <fullName evidence="6">TetR/AcrR family transcriptional regulator</fullName>
    </submittedName>
</protein>
<dbReference type="Gene3D" id="1.10.357.10">
    <property type="entry name" value="Tetracycline Repressor, domain 2"/>
    <property type="match status" value="1"/>
</dbReference>
<dbReference type="PROSITE" id="PS50977">
    <property type="entry name" value="HTH_TETR_2"/>
    <property type="match status" value="1"/>
</dbReference>
<proteinExistence type="predicted"/>
<dbReference type="InterPro" id="IPR001647">
    <property type="entry name" value="HTH_TetR"/>
</dbReference>
<dbReference type="SUPFAM" id="SSF48498">
    <property type="entry name" value="Tetracyclin repressor-like, C-terminal domain"/>
    <property type="match status" value="1"/>
</dbReference>
<keyword evidence="2 4" id="KW-0238">DNA-binding</keyword>
<evidence type="ECO:0000256" key="1">
    <source>
        <dbReference type="ARBA" id="ARBA00023015"/>
    </source>
</evidence>
<dbReference type="InterPro" id="IPR023772">
    <property type="entry name" value="DNA-bd_HTH_TetR-type_CS"/>
</dbReference>
<name>A0A8J7IZC3_9RHOB</name>
<dbReference type="FunFam" id="1.10.10.60:FF:000141">
    <property type="entry name" value="TetR family transcriptional regulator"/>
    <property type="match status" value="1"/>
</dbReference>
<dbReference type="AlphaFoldDB" id="A0A8J7IZC3"/>
<gene>
    <name evidence="6" type="ORF">H1D41_15985</name>
</gene>
<dbReference type="PROSITE" id="PS01081">
    <property type="entry name" value="HTH_TETR_1"/>
    <property type="match status" value="1"/>
</dbReference>
<evidence type="ECO:0000259" key="5">
    <source>
        <dbReference type="PROSITE" id="PS50977"/>
    </source>
</evidence>